<evidence type="ECO:0000313" key="9">
    <source>
        <dbReference type="EMBL" id="AOO14868.1"/>
    </source>
</evidence>
<evidence type="ECO:0000313" key="11">
    <source>
        <dbReference type="Proteomes" id="UP000223576"/>
    </source>
</evidence>
<evidence type="ECO:0000313" key="8">
    <source>
        <dbReference type="EMBL" id="AOO14652.1"/>
    </source>
</evidence>
<sequence>MIQLLRMASGEEVITEILDETDDIITVSNPIVAVPGEGNKIGFVSWAPFLAKESTDKLEVTKRFIVFRGEVNDDIHDYYTSTFSTIIKPTRSTGKLVL</sequence>
<evidence type="ECO:0000313" key="12">
    <source>
        <dbReference type="Proteomes" id="UP000224257"/>
    </source>
</evidence>
<evidence type="ECO:0000313" key="7">
    <source>
        <dbReference type="EMBL" id="AOO14436.1"/>
    </source>
</evidence>
<dbReference type="EMBL" id="KX349298">
    <property type="protein sequence ID" value="AOO13136.1"/>
    <property type="molecule type" value="Genomic_DNA"/>
</dbReference>
<dbReference type="Proteomes" id="UP000223576">
    <property type="component" value="Segment"/>
</dbReference>
<dbReference type="Proteomes" id="UP000223288">
    <property type="component" value="Segment"/>
</dbReference>
<dbReference type="Proteomes" id="UP000224257">
    <property type="component" value="Segment"/>
</dbReference>
<gene>
    <name evidence="1" type="ORF">LIS021110_022</name>
    <name evidence="2" type="ORF">LIS110610_022</name>
    <name evidence="3" type="ORF">Np111211_022</name>
    <name evidence="4" type="ORF">Np450711_022</name>
    <name evidence="5" type="ORF">RW030110_022</name>
    <name evidence="6" type="ORF">Sn110110_022</name>
    <name evidence="7" type="ORF">Sn180910_022</name>
    <name evidence="8" type="ORF">Sn230910_022</name>
    <name evidence="9" type="ORF">W1230910_022</name>
</gene>
<evidence type="ECO:0000313" key="10">
    <source>
        <dbReference type="Proteomes" id="UP000223288"/>
    </source>
</evidence>
<evidence type="ECO:0000313" key="2">
    <source>
        <dbReference type="EMBL" id="AOO13352.1"/>
    </source>
</evidence>
<evidence type="ECO:0000313" key="4">
    <source>
        <dbReference type="EMBL" id="AOO13784.1"/>
    </source>
</evidence>
<dbReference type="Proteomes" id="UP000224953">
    <property type="component" value="Genome"/>
</dbReference>
<accession>A0A1D7SJF3</accession>
<evidence type="ECO:0000313" key="5">
    <source>
        <dbReference type="EMBL" id="AOO14000.1"/>
    </source>
</evidence>
<dbReference type="Gene3D" id="2.30.30.100">
    <property type="match status" value="1"/>
</dbReference>
<dbReference type="EMBL" id="KX349306">
    <property type="protein sequence ID" value="AOO14868.1"/>
    <property type="molecule type" value="Genomic_DNA"/>
</dbReference>
<dbReference type="EMBL" id="KX349305">
    <property type="protein sequence ID" value="AOO14652.1"/>
    <property type="molecule type" value="Genomic_DNA"/>
</dbReference>
<dbReference type="EMBL" id="KX349302">
    <property type="protein sequence ID" value="AOO14000.1"/>
    <property type="molecule type" value="Genomic_DNA"/>
</dbReference>
<evidence type="ECO:0000313" key="3">
    <source>
        <dbReference type="EMBL" id="AOO13568.1"/>
    </source>
</evidence>
<dbReference type="Proteomes" id="UP000225271">
    <property type="component" value="Segment"/>
</dbReference>
<dbReference type="EMBL" id="KX349300">
    <property type="protein sequence ID" value="AOO13568.1"/>
    <property type="molecule type" value="Genomic_DNA"/>
</dbReference>
<dbReference type="Proteomes" id="UP000223711">
    <property type="component" value="Segment"/>
</dbReference>
<dbReference type="EMBL" id="KX349304">
    <property type="protein sequence ID" value="AOO14436.1"/>
    <property type="molecule type" value="Genomic_DNA"/>
</dbReference>
<evidence type="ECO:0000313" key="6">
    <source>
        <dbReference type="EMBL" id="AOO14216.1"/>
    </source>
</evidence>
<name>A0A1D7SJF3_9CAUD</name>
<protein>
    <submittedName>
        <fullName evidence="4">Uncharacterized protein</fullName>
    </submittedName>
</protein>
<dbReference type="EMBL" id="KX349299">
    <property type="protein sequence ID" value="AOO13352.1"/>
    <property type="molecule type" value="Genomic_DNA"/>
</dbReference>
<dbReference type="Proteomes" id="UP000225808">
    <property type="component" value="Segment"/>
</dbReference>
<dbReference type="Proteomes" id="UP000223981">
    <property type="component" value="Segment"/>
</dbReference>
<organism evidence="4 12">
    <name type="scientific">Cyanophage S-RIM14</name>
    <dbReference type="NCBI Taxonomy" id="1278423"/>
    <lineage>
        <taxon>Viruses</taxon>
        <taxon>Duplodnaviria</taxon>
        <taxon>Heunggongvirae</taxon>
        <taxon>Uroviricota</taxon>
        <taxon>Caudoviricetes</taxon>
        <taxon>Pantevenvirales</taxon>
        <taxon>Kyanoviridae</taxon>
        <taxon>Ahtivirus</taxon>
        <taxon>Ahtivirus sagseatwo</taxon>
    </lineage>
</organism>
<proteinExistence type="predicted"/>
<dbReference type="EMBL" id="KX349301">
    <property type="protein sequence ID" value="AOO13784.1"/>
    <property type="molecule type" value="Genomic_DNA"/>
</dbReference>
<dbReference type="EMBL" id="KX349303">
    <property type="protein sequence ID" value="AOO14216.1"/>
    <property type="molecule type" value="Genomic_DNA"/>
</dbReference>
<dbReference type="Proteomes" id="UP000226173">
    <property type="component" value="Segment"/>
</dbReference>
<reference evidence="10 11" key="1">
    <citation type="journal article" date="2016" name="Environ. Microbiol.">
        <title>Genomic diversification of marine cyanophages into stable ecotypes.</title>
        <authorList>
            <person name="Marston M.F."/>
            <person name="Martiny J.B."/>
        </authorList>
    </citation>
    <scope>NUCLEOTIDE SEQUENCE [LARGE SCALE GENOMIC DNA]</scope>
    <source>
        <strain evidence="1">LIS_02_1110</strain>
        <strain evidence="2">LIS_22_0610</strain>
        <strain evidence="3">Np_11_1211</strain>
        <strain evidence="4">Np_45_0711</strain>
        <strain evidence="5">RW_03_0110</strain>
        <strain evidence="6">Sn_11_0110</strain>
        <strain evidence="7">Sn_18_0910</strain>
        <strain evidence="8">Sn_23_0910</strain>
        <strain evidence="9">W1_23_0910</strain>
    </source>
</reference>
<evidence type="ECO:0000313" key="1">
    <source>
        <dbReference type="EMBL" id="AOO13136.1"/>
    </source>
</evidence>